<dbReference type="RefSeq" id="XP_024368232.1">
    <property type="nucleotide sequence ID" value="XM_024512464.2"/>
</dbReference>
<dbReference type="EnsemblPlants" id="Pp3c2_31200V3.2">
    <property type="protein sequence ID" value="Pp3c2_31200V3.2"/>
    <property type="gene ID" value="Pp3c2_31200"/>
</dbReference>
<dbReference type="PROSITE" id="PS50888">
    <property type="entry name" value="BHLH"/>
    <property type="match status" value="1"/>
</dbReference>
<evidence type="ECO:0000313" key="5">
    <source>
        <dbReference type="EMBL" id="PNR60680.1"/>
    </source>
</evidence>
<dbReference type="AlphaFoldDB" id="A9TYD9"/>
<keyword evidence="1" id="KW-0805">Transcription regulation</keyword>
<dbReference type="InterPro" id="IPR011598">
    <property type="entry name" value="bHLH_dom"/>
</dbReference>
<dbReference type="Gene3D" id="4.10.280.10">
    <property type="entry name" value="Helix-loop-helix DNA-binding domain"/>
    <property type="match status" value="1"/>
</dbReference>
<gene>
    <name evidence="6" type="primary">LOC112278750</name>
    <name evidence="5" type="ORF">PHYPA_003473</name>
</gene>
<dbReference type="SMART" id="SM00353">
    <property type="entry name" value="HLH"/>
    <property type="match status" value="1"/>
</dbReference>
<evidence type="ECO:0000256" key="2">
    <source>
        <dbReference type="ARBA" id="ARBA00023163"/>
    </source>
</evidence>
<reference evidence="5 7" key="1">
    <citation type="journal article" date="2008" name="Science">
        <title>The Physcomitrella genome reveals evolutionary insights into the conquest of land by plants.</title>
        <authorList>
            <person name="Rensing S."/>
            <person name="Lang D."/>
            <person name="Zimmer A."/>
            <person name="Terry A."/>
            <person name="Salamov A."/>
            <person name="Shapiro H."/>
            <person name="Nishiyama T."/>
            <person name="Perroud P.-F."/>
            <person name="Lindquist E."/>
            <person name="Kamisugi Y."/>
            <person name="Tanahashi T."/>
            <person name="Sakakibara K."/>
            <person name="Fujita T."/>
            <person name="Oishi K."/>
            <person name="Shin-I T."/>
            <person name="Kuroki Y."/>
            <person name="Toyoda A."/>
            <person name="Suzuki Y."/>
            <person name="Hashimoto A."/>
            <person name="Yamaguchi K."/>
            <person name="Sugano A."/>
            <person name="Kohara Y."/>
            <person name="Fujiyama A."/>
            <person name="Anterola A."/>
            <person name="Aoki S."/>
            <person name="Ashton N."/>
            <person name="Barbazuk W.B."/>
            <person name="Barker E."/>
            <person name="Bennetzen J."/>
            <person name="Bezanilla M."/>
            <person name="Blankenship R."/>
            <person name="Cho S.H."/>
            <person name="Dutcher S."/>
            <person name="Estelle M."/>
            <person name="Fawcett J.A."/>
            <person name="Gundlach H."/>
            <person name="Hanada K."/>
            <person name="Heyl A."/>
            <person name="Hicks K.A."/>
            <person name="Hugh J."/>
            <person name="Lohr M."/>
            <person name="Mayer K."/>
            <person name="Melkozernov A."/>
            <person name="Murata T."/>
            <person name="Nelson D."/>
            <person name="Pils B."/>
            <person name="Prigge M."/>
            <person name="Reiss B."/>
            <person name="Renner T."/>
            <person name="Rombauts S."/>
            <person name="Rushton P."/>
            <person name="Sanderfoot A."/>
            <person name="Schween G."/>
            <person name="Shiu S.-H."/>
            <person name="Stueber K."/>
            <person name="Theodoulou F.L."/>
            <person name="Tu H."/>
            <person name="Van de Peer Y."/>
            <person name="Verrier P.J."/>
            <person name="Waters E."/>
            <person name="Wood A."/>
            <person name="Yang L."/>
            <person name="Cove D."/>
            <person name="Cuming A."/>
            <person name="Hasebe M."/>
            <person name="Lucas S."/>
            <person name="Mishler D.B."/>
            <person name="Reski R."/>
            <person name="Grigoriev I."/>
            <person name="Quatrano R.S."/>
            <person name="Boore J.L."/>
        </authorList>
    </citation>
    <scope>NUCLEOTIDE SEQUENCE [LARGE SCALE GENOMIC DNA]</scope>
    <source>
        <strain evidence="6 7">cv. Gransden 2004</strain>
    </source>
</reference>
<keyword evidence="7" id="KW-1185">Reference proteome</keyword>
<proteinExistence type="predicted"/>
<protein>
    <recommendedName>
        <fullName evidence="4">BHLH domain-containing protein</fullName>
    </recommendedName>
</protein>
<dbReference type="PaxDb" id="3218-PP1S371_62V6.1"/>
<reference evidence="5 7" key="2">
    <citation type="journal article" date="2018" name="Plant J.">
        <title>The Physcomitrella patens chromosome-scale assembly reveals moss genome structure and evolution.</title>
        <authorList>
            <person name="Lang D."/>
            <person name="Ullrich K.K."/>
            <person name="Murat F."/>
            <person name="Fuchs J."/>
            <person name="Jenkins J."/>
            <person name="Haas F.B."/>
            <person name="Piednoel M."/>
            <person name="Gundlach H."/>
            <person name="Van Bel M."/>
            <person name="Meyberg R."/>
            <person name="Vives C."/>
            <person name="Morata J."/>
            <person name="Symeonidi A."/>
            <person name="Hiss M."/>
            <person name="Muchero W."/>
            <person name="Kamisugi Y."/>
            <person name="Saleh O."/>
            <person name="Blanc G."/>
            <person name="Decker E.L."/>
            <person name="van Gessel N."/>
            <person name="Grimwood J."/>
            <person name="Hayes R.D."/>
            <person name="Graham S.W."/>
            <person name="Gunter L.E."/>
            <person name="McDaniel S.F."/>
            <person name="Hoernstein S.N.W."/>
            <person name="Larsson A."/>
            <person name="Li F.W."/>
            <person name="Perroud P.F."/>
            <person name="Phillips J."/>
            <person name="Ranjan P."/>
            <person name="Rokshar D.S."/>
            <person name="Rothfels C.J."/>
            <person name="Schneider L."/>
            <person name="Shu S."/>
            <person name="Stevenson D.W."/>
            <person name="Thummler F."/>
            <person name="Tillich M."/>
            <person name="Villarreal Aguilar J.C."/>
            <person name="Widiez T."/>
            <person name="Wong G.K."/>
            <person name="Wymore A."/>
            <person name="Zhang Y."/>
            <person name="Zimmer A.D."/>
            <person name="Quatrano R.S."/>
            <person name="Mayer K.F.X."/>
            <person name="Goodstein D."/>
            <person name="Casacuberta J.M."/>
            <person name="Vandepoele K."/>
            <person name="Reski R."/>
            <person name="Cuming A.C."/>
            <person name="Tuskan G.A."/>
            <person name="Maumus F."/>
            <person name="Salse J."/>
            <person name="Schmutz J."/>
            <person name="Rensing S.A."/>
        </authorList>
    </citation>
    <scope>NUCLEOTIDE SEQUENCE [LARGE SCALE GENOMIC DNA]</scope>
    <source>
        <strain evidence="6 7">cv. Gransden 2004</strain>
    </source>
</reference>
<sequence>MLTLDNMGLSRGGFRSDLYSRDSFGFGLDASSLEVVEGNVALQLNDFLHNSYTMQQGGVQNQCGSYDGLIARSGSYAGLASLGFSQPDIDRGILFDDLPPVVDHENLHDYEPVSNALFSSTSSVELGSSHVPGLPSASLQSQVTTEQRDGGEGLTSRNGLKRGRSLDNEIDMQPWKKLDKTSRSIGPKGKRMNEQADHILRERQRRDDMTSKFAILESLLPIGTKRDRSTIVDESIEYVKNLHHRIKELQDRKMLLIQSAATTSKDNTAPSCRKELIMSVQPGSPSKQNEKQTVVPKPPISQEELSRIHSFLRSCLEKVEVHADLPNQVVIEMVCKPQPRLQSNILQCLECLSLDVKQCSFTKIAHRLICVITAKPQEATAPTSGIVAALKCALQGSD</sequence>
<dbReference type="HOGENOM" id="CLU_693343_0_0_1"/>
<dbReference type="GO" id="GO:0046983">
    <property type="term" value="F:protein dimerization activity"/>
    <property type="evidence" value="ECO:0007669"/>
    <property type="project" value="InterPro"/>
</dbReference>
<evidence type="ECO:0000256" key="1">
    <source>
        <dbReference type="ARBA" id="ARBA00023015"/>
    </source>
</evidence>
<dbReference type="EMBL" id="ABEU02000002">
    <property type="protein sequence ID" value="PNR60680.1"/>
    <property type="molecule type" value="Genomic_DNA"/>
</dbReference>
<keyword evidence="2" id="KW-0804">Transcription</keyword>
<dbReference type="Proteomes" id="UP000006727">
    <property type="component" value="Chromosome 2"/>
</dbReference>
<reference evidence="6" key="3">
    <citation type="submission" date="2020-12" db="UniProtKB">
        <authorList>
            <consortium name="EnsemblPlants"/>
        </authorList>
    </citation>
    <scope>IDENTIFICATION</scope>
</reference>
<evidence type="ECO:0000259" key="4">
    <source>
        <dbReference type="PROSITE" id="PS50888"/>
    </source>
</evidence>
<feature type="domain" description="BHLH" evidence="4">
    <location>
        <begin position="193"/>
        <end position="242"/>
    </location>
</feature>
<name>A9TYD9_PHYPA</name>
<evidence type="ECO:0000313" key="7">
    <source>
        <dbReference type="Proteomes" id="UP000006727"/>
    </source>
</evidence>
<dbReference type="PANTHER" id="PTHR46266:SF4">
    <property type="entry name" value="TRANSCRIPTION FACTOR TT8"/>
    <property type="match status" value="1"/>
</dbReference>
<dbReference type="GeneID" id="112278750"/>
<dbReference type="InterPro" id="IPR045239">
    <property type="entry name" value="bHLH95_bHLH"/>
</dbReference>
<dbReference type="OrthoDB" id="690068at2759"/>
<feature type="region of interest" description="Disordered" evidence="3">
    <location>
        <begin position="129"/>
        <end position="196"/>
    </location>
</feature>
<dbReference type="CDD" id="cd11393">
    <property type="entry name" value="bHLH_AtbHLH_like"/>
    <property type="match status" value="1"/>
</dbReference>
<accession>A9TYD9</accession>
<dbReference type="Gramene" id="Pp3c2_31200V3.2">
    <property type="protein sequence ID" value="Pp3c2_31200V3.2"/>
    <property type="gene ID" value="Pp3c2_31200"/>
</dbReference>
<dbReference type="Gramene" id="Pp3c2_31200V3.1">
    <property type="protein sequence ID" value="Pp3c2_31200V3.1"/>
    <property type="gene ID" value="Pp3c2_31200"/>
</dbReference>
<dbReference type="KEGG" id="ppp:112278750"/>
<dbReference type="SUPFAM" id="SSF47459">
    <property type="entry name" value="HLH, helix-loop-helix DNA-binding domain"/>
    <property type="match status" value="1"/>
</dbReference>
<dbReference type="PANTHER" id="PTHR46266">
    <property type="entry name" value="TRANSCRIPTION FACTOR TT8"/>
    <property type="match status" value="1"/>
</dbReference>
<dbReference type="InterPro" id="IPR036638">
    <property type="entry name" value="HLH_DNA-bd_sf"/>
</dbReference>
<dbReference type="OMA" id="HENLHDY"/>
<organism evidence="5">
    <name type="scientific">Physcomitrium patens</name>
    <name type="common">Spreading-leaved earth moss</name>
    <name type="synonym">Physcomitrella patens</name>
    <dbReference type="NCBI Taxonomy" id="3218"/>
    <lineage>
        <taxon>Eukaryota</taxon>
        <taxon>Viridiplantae</taxon>
        <taxon>Streptophyta</taxon>
        <taxon>Embryophyta</taxon>
        <taxon>Bryophyta</taxon>
        <taxon>Bryophytina</taxon>
        <taxon>Bryopsida</taxon>
        <taxon>Funariidae</taxon>
        <taxon>Funariales</taxon>
        <taxon>Funariaceae</taxon>
        <taxon>Physcomitrium</taxon>
    </lineage>
</organism>
<dbReference type="EnsemblPlants" id="Pp3c2_31200V3.1">
    <property type="protein sequence ID" value="Pp3c2_31200V3.1"/>
    <property type="gene ID" value="Pp3c2_31200"/>
</dbReference>
<evidence type="ECO:0000256" key="3">
    <source>
        <dbReference type="SAM" id="MobiDB-lite"/>
    </source>
</evidence>
<dbReference type="Pfam" id="PF00010">
    <property type="entry name" value="HLH"/>
    <property type="match status" value="1"/>
</dbReference>
<evidence type="ECO:0000313" key="6">
    <source>
        <dbReference type="EnsemblPlants" id="Pp3c2_31200V3.1"/>
    </source>
</evidence>